<accession>A0A0W0TKF0</accession>
<keyword evidence="2" id="KW-1185">Reference proteome</keyword>
<dbReference type="AlphaFoldDB" id="A0A0W0TKF0"/>
<proteinExistence type="predicted"/>
<protein>
    <submittedName>
        <fullName evidence="1">Uncharacterized protein</fullName>
    </submittedName>
</protein>
<comment type="caution">
    <text evidence="1">The sequence shown here is derived from an EMBL/GenBank/DDBJ whole genome shotgun (WGS) entry which is preliminary data.</text>
</comment>
<feature type="non-terminal residue" evidence="1">
    <location>
        <position position="1"/>
    </location>
</feature>
<evidence type="ECO:0000313" key="2">
    <source>
        <dbReference type="Proteomes" id="UP000054785"/>
    </source>
</evidence>
<evidence type="ECO:0000313" key="1">
    <source>
        <dbReference type="EMBL" id="KTC95669.1"/>
    </source>
</evidence>
<sequence length="91" mass="10203">QKVRFDAPEKCLIELPSGEALTGLQHQLQAHCRHISRPVFYIHSPDDLMCQAPFVRFKDSDSLAGESCRGPGGALYDFLQKSYETDNPPIL</sequence>
<name>A0A0W0TKF0_9GAMM</name>
<reference evidence="1 2" key="1">
    <citation type="submission" date="2015-11" db="EMBL/GenBank/DDBJ databases">
        <title>Genomic analysis of 38 Legionella species identifies large and diverse effector repertoires.</title>
        <authorList>
            <person name="Burstein D."/>
            <person name="Amaro F."/>
            <person name="Zusman T."/>
            <person name="Lifshitz Z."/>
            <person name="Cohen O."/>
            <person name="Gilbert J.A."/>
            <person name="Pupko T."/>
            <person name="Shuman H.A."/>
            <person name="Segal G."/>
        </authorList>
    </citation>
    <scope>NUCLEOTIDE SEQUENCE [LARGE SCALE GENOMIC DNA]</scope>
    <source>
        <strain evidence="1 2">ATCC 49504</strain>
    </source>
</reference>
<dbReference type="EMBL" id="LNYC01000078">
    <property type="protein sequence ID" value="KTC95669.1"/>
    <property type="molecule type" value="Genomic_DNA"/>
</dbReference>
<dbReference type="Proteomes" id="UP000054785">
    <property type="component" value="Unassembled WGS sequence"/>
</dbReference>
<gene>
    <name evidence="1" type="ORF">Lgee_2255</name>
</gene>
<dbReference type="RefSeq" id="WP_162261991.1">
    <property type="nucleotide sequence ID" value="NZ_LNYC01000078.1"/>
</dbReference>
<feature type="non-terminal residue" evidence="1">
    <location>
        <position position="91"/>
    </location>
</feature>
<organism evidence="1 2">
    <name type="scientific">Legionella geestiana</name>
    <dbReference type="NCBI Taxonomy" id="45065"/>
    <lineage>
        <taxon>Bacteria</taxon>
        <taxon>Pseudomonadati</taxon>
        <taxon>Pseudomonadota</taxon>
        <taxon>Gammaproteobacteria</taxon>
        <taxon>Legionellales</taxon>
        <taxon>Legionellaceae</taxon>
        <taxon>Legionella</taxon>
    </lineage>
</organism>